<feature type="transmembrane region" description="Helical" evidence="5">
    <location>
        <begin position="166"/>
        <end position="185"/>
    </location>
</feature>
<feature type="transmembrane region" description="Helical" evidence="5">
    <location>
        <begin position="305"/>
        <end position="327"/>
    </location>
</feature>
<dbReference type="AlphaFoldDB" id="A0A5B8NS68"/>
<evidence type="ECO:0000256" key="4">
    <source>
        <dbReference type="ARBA" id="ARBA00023136"/>
    </source>
</evidence>
<feature type="transmembrane region" description="Helical" evidence="5">
    <location>
        <begin position="38"/>
        <end position="57"/>
    </location>
</feature>
<gene>
    <name evidence="7" type="ORF">FRE64_16380</name>
</gene>
<dbReference type="PANTHER" id="PTHR43021:SF2">
    <property type="entry name" value="CATION_H+ EXCHANGER DOMAIN-CONTAINING PROTEIN"/>
    <property type="match status" value="1"/>
</dbReference>
<feature type="transmembrane region" description="Helical" evidence="5">
    <location>
        <begin position="97"/>
        <end position="118"/>
    </location>
</feature>
<evidence type="ECO:0000256" key="2">
    <source>
        <dbReference type="ARBA" id="ARBA00022692"/>
    </source>
</evidence>
<dbReference type="InterPro" id="IPR038770">
    <property type="entry name" value="Na+/solute_symporter_sf"/>
</dbReference>
<keyword evidence="2 5" id="KW-0812">Transmembrane</keyword>
<reference evidence="7 8" key="1">
    <citation type="submission" date="2019-08" db="EMBL/GenBank/DDBJ databases">
        <title>Carotenoids and Carotenoid Binding Proteins in the Halophilic Cyanobacterium Euhalothece sp. ZM00.</title>
        <authorList>
            <person name="Cho S.M."/>
            <person name="Song J.Y."/>
            <person name="Park Y.-I."/>
        </authorList>
    </citation>
    <scope>NUCLEOTIDE SEQUENCE [LARGE SCALE GENOMIC DNA]</scope>
    <source>
        <strain evidence="7 8">Z-M001</strain>
    </source>
</reference>
<dbReference type="Pfam" id="PF00999">
    <property type="entry name" value="Na_H_Exchanger"/>
    <property type="match status" value="1"/>
</dbReference>
<dbReference type="GO" id="GO:0015297">
    <property type="term" value="F:antiporter activity"/>
    <property type="evidence" value="ECO:0007669"/>
    <property type="project" value="InterPro"/>
</dbReference>
<sequence>MEAEAVEIAELPNILVFGLFLMFGGRAYAIARYLRLPRVTLLVISGIIIGPSFLNLVPDEIVGLFPIMSYIALSMIAFRLGETFINFDLLKTGPKIFAISFGKTLVAATLVFTIAYWIQNDLVLALLLAGLAPASAPAATLDVISETNAKGPLTDTIVRVLATDNVLGITLFSIFLVVGEIITGAGNPSQEMIAGAWEIGGAFLLGLVIGWPMARLAGALKKGKPSLLEITGFLLLCTGLAYQLHVSYLLACIVLGATVAKNRAQPKTNIFGTIEEVSEPFLVIFFLLAGCELDVSALASLGLIGILYVFARCLGFVIGGGIAARLVNAEPVVQENIGWSLFPQAGVALGLAVLTLDHFPGLGQFLVSIIVSTTVIFELFGPTVTQWRLFKAKETIQAAETVSSDDLPFVQKSK</sequence>
<feature type="transmembrane region" description="Helical" evidence="5">
    <location>
        <begin position="63"/>
        <end position="85"/>
    </location>
</feature>
<dbReference type="PANTHER" id="PTHR43021">
    <property type="entry name" value="NA(+)/H(+) ANTIPORTER-RELATED"/>
    <property type="match status" value="1"/>
</dbReference>
<feature type="transmembrane region" description="Helical" evidence="5">
    <location>
        <begin position="192"/>
        <end position="213"/>
    </location>
</feature>
<keyword evidence="3 5" id="KW-1133">Transmembrane helix</keyword>
<dbReference type="GO" id="GO:0016020">
    <property type="term" value="C:membrane"/>
    <property type="evidence" value="ECO:0007669"/>
    <property type="project" value="UniProtKB-SubCell"/>
</dbReference>
<dbReference type="RefSeq" id="WP_146297215.1">
    <property type="nucleotide sequence ID" value="NZ_CP042326.1"/>
</dbReference>
<dbReference type="Proteomes" id="UP000318453">
    <property type="component" value="Chromosome"/>
</dbReference>
<evidence type="ECO:0000259" key="6">
    <source>
        <dbReference type="Pfam" id="PF00999"/>
    </source>
</evidence>
<keyword evidence="4 5" id="KW-0472">Membrane</keyword>
<evidence type="ECO:0000256" key="1">
    <source>
        <dbReference type="ARBA" id="ARBA00004141"/>
    </source>
</evidence>
<dbReference type="GO" id="GO:1902600">
    <property type="term" value="P:proton transmembrane transport"/>
    <property type="evidence" value="ECO:0007669"/>
    <property type="project" value="InterPro"/>
</dbReference>
<evidence type="ECO:0000313" key="8">
    <source>
        <dbReference type="Proteomes" id="UP000318453"/>
    </source>
</evidence>
<dbReference type="InterPro" id="IPR006153">
    <property type="entry name" value="Cation/H_exchanger_TM"/>
</dbReference>
<accession>A0A5B8NS68</accession>
<feature type="transmembrane region" description="Helical" evidence="5">
    <location>
        <begin position="362"/>
        <end position="381"/>
    </location>
</feature>
<dbReference type="Gene3D" id="1.20.1530.20">
    <property type="match status" value="1"/>
</dbReference>
<feature type="domain" description="Cation/H+ exchanger transmembrane" evidence="6">
    <location>
        <begin position="27"/>
        <end position="387"/>
    </location>
</feature>
<feature type="transmembrane region" description="Helical" evidence="5">
    <location>
        <begin position="233"/>
        <end position="260"/>
    </location>
</feature>
<feature type="transmembrane region" description="Helical" evidence="5">
    <location>
        <begin position="339"/>
        <end position="356"/>
    </location>
</feature>
<evidence type="ECO:0000256" key="5">
    <source>
        <dbReference type="SAM" id="Phobius"/>
    </source>
</evidence>
<name>A0A5B8NS68_9CHRO</name>
<feature type="transmembrane region" description="Helical" evidence="5">
    <location>
        <begin position="12"/>
        <end position="31"/>
    </location>
</feature>
<comment type="subcellular location">
    <subcellularLocation>
        <location evidence="1">Membrane</location>
        <topology evidence="1">Multi-pass membrane protein</topology>
    </subcellularLocation>
</comment>
<evidence type="ECO:0000313" key="7">
    <source>
        <dbReference type="EMBL" id="QDZ41381.1"/>
    </source>
</evidence>
<proteinExistence type="predicted"/>
<protein>
    <submittedName>
        <fullName evidence="7">Potassium transporter Kef</fullName>
    </submittedName>
</protein>
<keyword evidence="8" id="KW-1185">Reference proteome</keyword>
<dbReference type="EMBL" id="CP042326">
    <property type="protein sequence ID" value="QDZ41381.1"/>
    <property type="molecule type" value="Genomic_DNA"/>
</dbReference>
<organism evidence="7 8">
    <name type="scientific">Euhalothece natronophila Z-M001</name>
    <dbReference type="NCBI Taxonomy" id="522448"/>
    <lineage>
        <taxon>Bacteria</taxon>
        <taxon>Bacillati</taxon>
        <taxon>Cyanobacteriota</taxon>
        <taxon>Cyanophyceae</taxon>
        <taxon>Oscillatoriophycideae</taxon>
        <taxon>Chroococcales</taxon>
        <taxon>Halothecacae</taxon>
        <taxon>Halothece cluster</taxon>
        <taxon>Euhalothece</taxon>
    </lineage>
</organism>
<evidence type="ECO:0000256" key="3">
    <source>
        <dbReference type="ARBA" id="ARBA00022989"/>
    </source>
</evidence>
<dbReference type="KEGG" id="enn:FRE64_16380"/>
<dbReference type="OrthoDB" id="9793589at2"/>